<accession>A0AAU9K8J1</accession>
<dbReference type="SMART" id="SM00195">
    <property type="entry name" value="DSPc"/>
    <property type="match status" value="1"/>
</dbReference>
<dbReference type="InterPro" id="IPR029021">
    <property type="entry name" value="Prot-tyrosine_phosphatase-like"/>
</dbReference>
<dbReference type="PANTHER" id="PTHR46377">
    <property type="entry name" value="DUAL SPECIFICITY PROTEIN PHOSPHATASE 19"/>
    <property type="match status" value="1"/>
</dbReference>
<evidence type="ECO:0000313" key="4">
    <source>
        <dbReference type="Proteomes" id="UP001162131"/>
    </source>
</evidence>
<dbReference type="GO" id="GO:0008579">
    <property type="term" value="F:JUN kinase phosphatase activity"/>
    <property type="evidence" value="ECO:0007669"/>
    <property type="project" value="TreeGrafter"/>
</dbReference>
<dbReference type="SUPFAM" id="SSF52799">
    <property type="entry name" value="(Phosphotyrosine protein) phosphatases II"/>
    <property type="match status" value="1"/>
</dbReference>
<evidence type="ECO:0000259" key="1">
    <source>
        <dbReference type="PROSITE" id="PS50054"/>
    </source>
</evidence>
<name>A0AAU9K8J1_9CILI</name>
<dbReference type="Proteomes" id="UP001162131">
    <property type="component" value="Unassembled WGS sequence"/>
</dbReference>
<dbReference type="PROSITE" id="PS50056">
    <property type="entry name" value="TYR_PHOSPHATASE_2"/>
    <property type="match status" value="1"/>
</dbReference>
<dbReference type="Pfam" id="PF00782">
    <property type="entry name" value="DSPc"/>
    <property type="match status" value="1"/>
</dbReference>
<evidence type="ECO:0000313" key="3">
    <source>
        <dbReference type="EMBL" id="CAG9330279.1"/>
    </source>
</evidence>
<keyword evidence="4" id="KW-1185">Reference proteome</keyword>
<dbReference type="EMBL" id="CAJZBQ010000051">
    <property type="protein sequence ID" value="CAG9330279.1"/>
    <property type="molecule type" value="Genomic_DNA"/>
</dbReference>
<dbReference type="PROSITE" id="PS50054">
    <property type="entry name" value="TYR_PHOSPHATASE_DUAL"/>
    <property type="match status" value="1"/>
</dbReference>
<reference evidence="3" key="1">
    <citation type="submission" date="2021-09" db="EMBL/GenBank/DDBJ databases">
        <authorList>
            <consortium name="AG Swart"/>
            <person name="Singh M."/>
            <person name="Singh A."/>
            <person name="Seah K."/>
            <person name="Emmerich C."/>
        </authorList>
    </citation>
    <scope>NUCLEOTIDE SEQUENCE</scope>
    <source>
        <strain evidence="3">ATCC30299</strain>
    </source>
</reference>
<gene>
    <name evidence="3" type="ORF">BSTOLATCC_MIC50878</name>
</gene>
<dbReference type="Gene3D" id="3.90.190.10">
    <property type="entry name" value="Protein tyrosine phosphatase superfamily"/>
    <property type="match status" value="1"/>
</dbReference>
<evidence type="ECO:0008006" key="5">
    <source>
        <dbReference type="Google" id="ProtNLM"/>
    </source>
</evidence>
<proteinExistence type="predicted"/>
<evidence type="ECO:0000259" key="2">
    <source>
        <dbReference type="PROSITE" id="PS50056"/>
    </source>
</evidence>
<dbReference type="InterPro" id="IPR000387">
    <property type="entry name" value="Tyr_Pase_dom"/>
</dbReference>
<organism evidence="3 4">
    <name type="scientific">Blepharisma stoltei</name>
    <dbReference type="NCBI Taxonomy" id="1481888"/>
    <lineage>
        <taxon>Eukaryota</taxon>
        <taxon>Sar</taxon>
        <taxon>Alveolata</taxon>
        <taxon>Ciliophora</taxon>
        <taxon>Postciliodesmatophora</taxon>
        <taxon>Heterotrichea</taxon>
        <taxon>Heterotrichida</taxon>
        <taxon>Blepharismidae</taxon>
        <taxon>Blepharisma</taxon>
    </lineage>
</organism>
<dbReference type="AlphaFoldDB" id="A0AAU9K8J1"/>
<dbReference type="PANTHER" id="PTHR46377:SF1">
    <property type="entry name" value="DUAL SPECIFICITY PROTEIN PHOSPHATASE 19"/>
    <property type="match status" value="1"/>
</dbReference>
<sequence>MHSIDKIDERLFLGNEAVANSLEILTEHGITHILIAAKELQPHFEGSFVYKKIDIYDQSNADIRKYFGECNQFIDEAISNNGKVLVHCYQGISRSCTIVAAYLIYKKGYSCMYTLDLIKKKHHQCCPNDGFIKQLDEYSQNLKHINPGLEEIKFSKCHCVVF</sequence>
<comment type="caution">
    <text evidence="3">The sequence shown here is derived from an EMBL/GenBank/DDBJ whole genome shotgun (WGS) entry which is preliminary data.</text>
</comment>
<dbReference type="InterPro" id="IPR000340">
    <property type="entry name" value="Dual-sp_phosphatase_cat-dom"/>
</dbReference>
<dbReference type="GO" id="GO:0005737">
    <property type="term" value="C:cytoplasm"/>
    <property type="evidence" value="ECO:0007669"/>
    <property type="project" value="TreeGrafter"/>
</dbReference>
<dbReference type="CDD" id="cd14498">
    <property type="entry name" value="DSP"/>
    <property type="match status" value="1"/>
</dbReference>
<dbReference type="InterPro" id="IPR020422">
    <property type="entry name" value="TYR_PHOSPHATASE_DUAL_dom"/>
</dbReference>
<protein>
    <recommendedName>
        <fullName evidence="5">Protein-tyrosine-phosphatase</fullName>
    </recommendedName>
</protein>
<feature type="domain" description="Tyrosine-protein phosphatase" evidence="1">
    <location>
        <begin position="3"/>
        <end position="144"/>
    </location>
</feature>
<feature type="domain" description="Tyrosine specific protein phosphatases" evidence="2">
    <location>
        <begin position="64"/>
        <end position="121"/>
    </location>
</feature>